<protein>
    <submittedName>
        <fullName evidence="2">HNH nuclease</fullName>
    </submittedName>
</protein>
<dbReference type="InterPro" id="IPR003615">
    <property type="entry name" value="HNH_nuc"/>
</dbReference>
<organism evidence="2">
    <name type="scientific">uncultured Caudovirales phage</name>
    <dbReference type="NCBI Taxonomy" id="2100421"/>
    <lineage>
        <taxon>Viruses</taxon>
        <taxon>Duplodnaviria</taxon>
        <taxon>Heunggongvirae</taxon>
        <taxon>Uroviricota</taxon>
        <taxon>Caudoviricetes</taxon>
        <taxon>Peduoviridae</taxon>
        <taxon>Maltschvirus</taxon>
        <taxon>Maltschvirus maltsch</taxon>
    </lineage>
</organism>
<proteinExistence type="predicted"/>
<dbReference type="Gene3D" id="3.90.75.20">
    <property type="match status" value="1"/>
</dbReference>
<dbReference type="InterPro" id="IPR044925">
    <property type="entry name" value="His-Me_finger_sf"/>
</dbReference>
<feature type="domain" description="HNH nuclease" evidence="1">
    <location>
        <begin position="141"/>
        <end position="184"/>
    </location>
</feature>
<name>A0A6J5L3H2_9CAUD</name>
<dbReference type="SUPFAM" id="SSF54060">
    <property type="entry name" value="His-Me finger endonucleases"/>
    <property type="match status" value="1"/>
</dbReference>
<sequence>MKRRLWTMDDDAIMRAEYPNISTKKLAEKLGVSIRSCYSRATVLGLVKTSVYLSTPESGRLSKGDVIGSKTFFKKGNKPFNKGLKIEDFMSKESIEKTKSTRFKKGQAPHNTKEDGVIVSRKDKCGKTYLYIRESLGVWKLYQRHIWEQHHEKLKNNEVVRFRDGNTLNCEISNLIMVPKSENMKLNTIHQYPEDLKQVIKLTNKLKKQIIKTRNNG</sequence>
<evidence type="ECO:0000313" key="2">
    <source>
        <dbReference type="EMBL" id="CAB4127090.1"/>
    </source>
</evidence>
<reference evidence="2" key="1">
    <citation type="submission" date="2020-04" db="EMBL/GenBank/DDBJ databases">
        <authorList>
            <person name="Chiriac C."/>
            <person name="Salcher M."/>
            <person name="Ghai R."/>
            <person name="Kavagutti S V."/>
        </authorList>
    </citation>
    <scope>NUCLEOTIDE SEQUENCE</scope>
</reference>
<gene>
    <name evidence="2" type="ORF">UFOVP87_44</name>
</gene>
<dbReference type="EMBL" id="LR796200">
    <property type="protein sequence ID" value="CAB4127090.1"/>
    <property type="molecule type" value="Genomic_DNA"/>
</dbReference>
<evidence type="ECO:0000259" key="1">
    <source>
        <dbReference type="Pfam" id="PF13392"/>
    </source>
</evidence>
<accession>A0A6J5L3H2</accession>
<dbReference type="Pfam" id="PF13392">
    <property type="entry name" value="HNH_3"/>
    <property type="match status" value="1"/>
</dbReference>